<keyword evidence="2" id="KW-1185">Reference proteome</keyword>
<name>A0ACB8XMF7_ARCLA</name>
<dbReference type="EMBL" id="CM042062">
    <property type="protein sequence ID" value="KAI3669616.1"/>
    <property type="molecule type" value="Genomic_DNA"/>
</dbReference>
<evidence type="ECO:0000313" key="2">
    <source>
        <dbReference type="Proteomes" id="UP001055879"/>
    </source>
</evidence>
<accession>A0ACB8XMF7</accession>
<evidence type="ECO:0000313" key="1">
    <source>
        <dbReference type="EMBL" id="KAI3669616.1"/>
    </source>
</evidence>
<reference evidence="2" key="1">
    <citation type="journal article" date="2022" name="Mol. Ecol. Resour.">
        <title>The genomes of chicory, endive, great burdock and yacon provide insights into Asteraceae palaeo-polyploidization history and plant inulin production.</title>
        <authorList>
            <person name="Fan W."/>
            <person name="Wang S."/>
            <person name="Wang H."/>
            <person name="Wang A."/>
            <person name="Jiang F."/>
            <person name="Liu H."/>
            <person name="Zhao H."/>
            <person name="Xu D."/>
            <person name="Zhang Y."/>
        </authorList>
    </citation>
    <scope>NUCLEOTIDE SEQUENCE [LARGE SCALE GENOMIC DNA]</scope>
    <source>
        <strain evidence="2">cv. Niubang</strain>
    </source>
</reference>
<reference evidence="1 2" key="2">
    <citation type="journal article" date="2022" name="Mol. Ecol. Resour.">
        <title>The genomes of chicory, endive, great burdock and yacon provide insights into Asteraceae paleo-polyploidization history and plant inulin production.</title>
        <authorList>
            <person name="Fan W."/>
            <person name="Wang S."/>
            <person name="Wang H."/>
            <person name="Wang A."/>
            <person name="Jiang F."/>
            <person name="Liu H."/>
            <person name="Zhao H."/>
            <person name="Xu D."/>
            <person name="Zhang Y."/>
        </authorList>
    </citation>
    <scope>NUCLEOTIDE SEQUENCE [LARGE SCALE GENOMIC DNA]</scope>
    <source>
        <strain evidence="2">cv. Niubang</strain>
    </source>
</reference>
<protein>
    <submittedName>
        <fullName evidence="1">Uncharacterized protein</fullName>
    </submittedName>
</protein>
<gene>
    <name evidence="1" type="ORF">L6452_40909</name>
</gene>
<proteinExistence type="predicted"/>
<comment type="caution">
    <text evidence="1">The sequence shown here is derived from an EMBL/GenBank/DDBJ whole genome shotgun (WGS) entry which is preliminary data.</text>
</comment>
<organism evidence="1 2">
    <name type="scientific">Arctium lappa</name>
    <name type="common">Greater burdock</name>
    <name type="synonym">Lappa major</name>
    <dbReference type="NCBI Taxonomy" id="4217"/>
    <lineage>
        <taxon>Eukaryota</taxon>
        <taxon>Viridiplantae</taxon>
        <taxon>Streptophyta</taxon>
        <taxon>Embryophyta</taxon>
        <taxon>Tracheophyta</taxon>
        <taxon>Spermatophyta</taxon>
        <taxon>Magnoliopsida</taxon>
        <taxon>eudicotyledons</taxon>
        <taxon>Gunneridae</taxon>
        <taxon>Pentapetalae</taxon>
        <taxon>asterids</taxon>
        <taxon>campanulids</taxon>
        <taxon>Asterales</taxon>
        <taxon>Asteraceae</taxon>
        <taxon>Carduoideae</taxon>
        <taxon>Cardueae</taxon>
        <taxon>Arctiinae</taxon>
        <taxon>Arctium</taxon>
    </lineage>
</organism>
<sequence>MLISCFRIFRAYIFDHMLMTCSTYEILGLAFLFKRVDADVDASDNTELLKFGRLLFEFYHGQERVSPCHLCK</sequence>
<dbReference type="Proteomes" id="UP001055879">
    <property type="component" value="Linkage Group LG16"/>
</dbReference>